<comment type="caution">
    <text evidence="2">The sequence shown here is derived from an EMBL/GenBank/DDBJ whole genome shotgun (WGS) entry which is preliminary data.</text>
</comment>
<organism evidence="2 3">
    <name type="scientific">Blastomyces percursus</name>
    <dbReference type="NCBI Taxonomy" id="1658174"/>
    <lineage>
        <taxon>Eukaryota</taxon>
        <taxon>Fungi</taxon>
        <taxon>Dikarya</taxon>
        <taxon>Ascomycota</taxon>
        <taxon>Pezizomycotina</taxon>
        <taxon>Eurotiomycetes</taxon>
        <taxon>Eurotiomycetidae</taxon>
        <taxon>Onygenales</taxon>
        <taxon>Ajellomycetaceae</taxon>
        <taxon>Blastomyces</taxon>
    </lineage>
</organism>
<dbReference type="VEuPathDB" id="FungiDB:ACJ73_02555"/>
<evidence type="ECO:0000313" key="3">
    <source>
        <dbReference type="Proteomes" id="UP000242791"/>
    </source>
</evidence>
<keyword evidence="3" id="KW-1185">Reference proteome</keyword>
<reference evidence="2 3" key="1">
    <citation type="submission" date="2015-08" db="EMBL/GenBank/DDBJ databases">
        <title>Emmonsia species relationships and genome sequence.</title>
        <authorList>
            <person name="Cuomo C.A."/>
            <person name="Schwartz I.S."/>
            <person name="Kenyon C."/>
            <person name="De Hoog G.S."/>
            <person name="Govender N.P."/>
            <person name="Botha A."/>
            <person name="Moreno L."/>
            <person name="De Vries M."/>
            <person name="Munoz J.F."/>
            <person name="Stielow J.B."/>
        </authorList>
    </citation>
    <scope>NUCLEOTIDE SEQUENCE [LARGE SCALE GENOMIC DNA]</scope>
    <source>
        <strain evidence="2 3">EI222</strain>
    </source>
</reference>
<accession>A0A1J9QC29</accession>
<dbReference type="EMBL" id="LGTZ01000277">
    <property type="protein sequence ID" value="OJD26073.1"/>
    <property type="molecule type" value="Genomic_DNA"/>
</dbReference>
<evidence type="ECO:0000256" key="1">
    <source>
        <dbReference type="SAM" id="MobiDB-lite"/>
    </source>
</evidence>
<name>A0A1J9QC29_9EURO</name>
<evidence type="ECO:0000313" key="2">
    <source>
        <dbReference type="EMBL" id="OJD26073.1"/>
    </source>
</evidence>
<gene>
    <name evidence="2" type="ORF">ACJ73_02555</name>
</gene>
<dbReference type="Proteomes" id="UP000242791">
    <property type="component" value="Unassembled WGS sequence"/>
</dbReference>
<feature type="region of interest" description="Disordered" evidence="1">
    <location>
        <begin position="1"/>
        <end position="47"/>
    </location>
</feature>
<dbReference type="AlphaFoldDB" id="A0A1J9QC29"/>
<protein>
    <submittedName>
        <fullName evidence="2">Uncharacterized protein</fullName>
    </submittedName>
</protein>
<proteinExistence type="predicted"/>
<sequence length="165" mass="19124">MPLDGAILRPSTQNLKKRPSQADIGNGQPEGPLEKKRKDNNQPLEVDSQCYTDSEVLWEEFVKSRQEENKARQEGRRIRQSLVKCCYYDYIGAPDLGEKFLFYCRKVCEICFHFQEAPSPSKEESKEETILAPEPNEHQNELWKNVREFLRGCEGGTTTPNRENN</sequence>